<dbReference type="AlphaFoldDB" id="A0A0K1ECB0"/>
<evidence type="ECO:0000313" key="2">
    <source>
        <dbReference type="Proteomes" id="UP000067626"/>
    </source>
</evidence>
<dbReference type="Proteomes" id="UP000067626">
    <property type="component" value="Chromosome"/>
</dbReference>
<proteinExistence type="predicted"/>
<name>A0A0K1ECB0_CHOCO</name>
<dbReference type="KEGG" id="ccro:CMC5_026360"/>
<dbReference type="EMBL" id="CP012159">
    <property type="protein sequence ID" value="AKT38489.1"/>
    <property type="molecule type" value="Genomic_DNA"/>
</dbReference>
<gene>
    <name evidence="1" type="ORF">CMC5_026360</name>
</gene>
<keyword evidence="2" id="KW-1185">Reference proteome</keyword>
<evidence type="ECO:0000313" key="1">
    <source>
        <dbReference type="EMBL" id="AKT38489.1"/>
    </source>
</evidence>
<sequence>MIHTLVVGGGSWGRVHSCSGPMLGLEGLG</sequence>
<dbReference type="STRING" id="52.CMC5_026360"/>
<accession>A0A0K1ECB0</accession>
<protein>
    <submittedName>
        <fullName evidence="1">Uncharacterized protein</fullName>
    </submittedName>
</protein>
<reference evidence="1 2" key="1">
    <citation type="submission" date="2015-07" db="EMBL/GenBank/DDBJ databases">
        <title>Genome analysis of myxobacterium Chondromyces crocatus Cm c5 reveals a high potential for natural compound synthesis and the genetic basis for the loss of fruiting body formation.</title>
        <authorList>
            <person name="Zaburannyi N."/>
            <person name="Bunk B."/>
            <person name="Maier J."/>
            <person name="Overmann J."/>
            <person name="Mueller R."/>
        </authorList>
    </citation>
    <scope>NUCLEOTIDE SEQUENCE [LARGE SCALE GENOMIC DNA]</scope>
    <source>
        <strain evidence="1 2">Cm c5</strain>
    </source>
</reference>
<organism evidence="1 2">
    <name type="scientific">Chondromyces crocatus</name>
    <dbReference type="NCBI Taxonomy" id="52"/>
    <lineage>
        <taxon>Bacteria</taxon>
        <taxon>Pseudomonadati</taxon>
        <taxon>Myxococcota</taxon>
        <taxon>Polyangia</taxon>
        <taxon>Polyangiales</taxon>
        <taxon>Polyangiaceae</taxon>
        <taxon>Chondromyces</taxon>
    </lineage>
</organism>